<gene>
    <name evidence="4" type="ORF">cand_022470</name>
</gene>
<organism evidence="4 5">
    <name type="scientific">Cryptosporidium andersoni</name>
    <dbReference type="NCBI Taxonomy" id="117008"/>
    <lineage>
        <taxon>Eukaryota</taxon>
        <taxon>Sar</taxon>
        <taxon>Alveolata</taxon>
        <taxon>Apicomplexa</taxon>
        <taxon>Conoidasida</taxon>
        <taxon>Coccidia</taxon>
        <taxon>Eucoccidiorida</taxon>
        <taxon>Eimeriorina</taxon>
        <taxon>Cryptosporidiidae</taxon>
        <taxon>Cryptosporidium</taxon>
    </lineage>
</organism>
<feature type="region of interest" description="Disordered" evidence="2">
    <location>
        <begin position="219"/>
        <end position="320"/>
    </location>
</feature>
<dbReference type="VEuPathDB" id="CryptoDB:cand_022470"/>
<keyword evidence="5" id="KW-1185">Reference proteome</keyword>
<feature type="region of interest" description="Disordered" evidence="2">
    <location>
        <begin position="483"/>
        <end position="521"/>
    </location>
</feature>
<keyword evidence="3" id="KW-0472">Membrane</keyword>
<dbReference type="EMBL" id="LRBS01000048">
    <property type="protein sequence ID" value="OII76904.1"/>
    <property type="molecule type" value="Genomic_DNA"/>
</dbReference>
<proteinExistence type="predicted"/>
<feature type="compositionally biased region" description="Low complexity" evidence="2">
    <location>
        <begin position="164"/>
        <end position="173"/>
    </location>
</feature>
<feature type="compositionally biased region" description="Polar residues" evidence="2">
    <location>
        <begin position="130"/>
        <end position="151"/>
    </location>
</feature>
<reference evidence="4 5" key="1">
    <citation type="submission" date="2016-10" db="EMBL/GenBank/DDBJ databases">
        <title>Reductive evolution of mitochondrial metabolism and differential evolution of invasion-related proteins in Cryptosporidium.</title>
        <authorList>
            <person name="Liu S."/>
            <person name="Roellig D.M."/>
            <person name="Guo Y."/>
            <person name="Li N."/>
            <person name="Frace M.A."/>
            <person name="Tang K."/>
            <person name="Zhang L."/>
            <person name="Feng Y."/>
            <person name="Xiao L."/>
        </authorList>
    </citation>
    <scope>NUCLEOTIDE SEQUENCE [LARGE SCALE GENOMIC DNA]</scope>
    <source>
        <strain evidence="4">30847</strain>
    </source>
</reference>
<protein>
    <submittedName>
        <fullName evidence="4">Uncharacterized protein</fullName>
    </submittedName>
</protein>
<feature type="transmembrane region" description="Helical" evidence="3">
    <location>
        <begin position="5"/>
        <end position="23"/>
    </location>
</feature>
<sequence length="550" mass="59060">MNTIYIWIFLYLPLLWMCVVSLIDEQLSLIHDDLINSNILYNYDHLNNDPEIQQENILPNIFENGINLVDNIPNAVHKSEILTIPFSNSHIEVPSSIHITYNEKLINSHSNDNSEFKDHLLNLLPHLPNQPTNSNGFPNPSNTEPDSSGGTDHNRDSDNDFPNPSGGTTSHTTATPITTFIHITSSSNPSHSVSTTYTTNPITTSIPSTTYTTNPIITSTHITSSSNPSHSEGTTYTTTNPITTTSTHITNPSHSEGTTYTTTNPITTTTSTHITSSSNPSHSEGTTSTTANPITTSIPSTSSSNNENHGNSNSVHTGSSKPNIGTIIGGTLGGLLLVGGALVGGGLFINNRRIKKERLRNKLRRKKKRRQDLTSASIGDSTIVSQNSVSSSVLPSKRPLKTSVIDDSDSLVTLEVSHGQTFDGLGSTTLLPLPAIKINSGDEPSSKSVSNKTTKLDDYSQTFGGLGSVTALPLPIIKINNGYKPSNKSASKKTRKVNASNINKEIPKGSIHNSTSNANPEPQQLPIFLGNTTRKKVSLSVSDLTGSLSI</sequence>
<accession>A0A1J4MRT8</accession>
<evidence type="ECO:0000313" key="4">
    <source>
        <dbReference type="EMBL" id="OII76904.1"/>
    </source>
</evidence>
<evidence type="ECO:0000256" key="2">
    <source>
        <dbReference type="SAM" id="MobiDB-lite"/>
    </source>
</evidence>
<dbReference type="RefSeq" id="XP_067068750.1">
    <property type="nucleotide sequence ID" value="XM_067212477.1"/>
</dbReference>
<keyword evidence="3" id="KW-0812">Transmembrane</keyword>
<name>A0A1J4MRT8_9CRYT</name>
<evidence type="ECO:0000256" key="3">
    <source>
        <dbReference type="SAM" id="Phobius"/>
    </source>
</evidence>
<comment type="caution">
    <text evidence="4">The sequence shown here is derived from an EMBL/GenBank/DDBJ whole genome shotgun (WGS) entry which is preliminary data.</text>
</comment>
<dbReference type="Proteomes" id="UP000186804">
    <property type="component" value="Unassembled WGS sequence"/>
</dbReference>
<evidence type="ECO:0000313" key="5">
    <source>
        <dbReference type="Proteomes" id="UP000186804"/>
    </source>
</evidence>
<dbReference type="OrthoDB" id="10500761at2759"/>
<keyword evidence="1" id="KW-0175">Coiled coil</keyword>
<dbReference type="GeneID" id="92366431"/>
<evidence type="ECO:0000256" key="1">
    <source>
        <dbReference type="SAM" id="Coils"/>
    </source>
</evidence>
<feature type="region of interest" description="Disordered" evidence="2">
    <location>
        <begin position="124"/>
        <end position="173"/>
    </location>
</feature>
<feature type="compositionally biased region" description="Polar residues" evidence="2">
    <location>
        <begin position="511"/>
        <end position="521"/>
    </location>
</feature>
<dbReference type="AlphaFoldDB" id="A0A1J4MRT8"/>
<feature type="compositionally biased region" description="Low complexity" evidence="2">
    <location>
        <begin position="219"/>
        <end position="314"/>
    </location>
</feature>
<feature type="coiled-coil region" evidence="1">
    <location>
        <begin position="349"/>
        <end position="376"/>
    </location>
</feature>
<keyword evidence="3" id="KW-1133">Transmembrane helix</keyword>
<feature type="transmembrane region" description="Helical" evidence="3">
    <location>
        <begin position="327"/>
        <end position="349"/>
    </location>
</feature>